<protein>
    <submittedName>
        <fullName evidence="1">Uncharacterized protein</fullName>
    </submittedName>
</protein>
<dbReference type="AlphaFoldDB" id="A0A5I6PVW8"/>
<accession>A0A5I6PVW8</accession>
<reference evidence="1" key="1">
    <citation type="submission" date="2019-07" db="EMBL/GenBank/DDBJ databases">
        <authorList>
            <person name="Ashton P.M."/>
            <person name="Dallman T."/>
            <person name="Nair S."/>
            <person name="De Pinna E."/>
            <person name="Peters T."/>
            <person name="Grant K."/>
        </authorList>
    </citation>
    <scope>NUCLEOTIDE SEQUENCE</scope>
    <source>
        <strain evidence="1">773673</strain>
    </source>
</reference>
<name>A0A5I6PVW8_SALET</name>
<proteinExistence type="predicted"/>
<comment type="caution">
    <text evidence="1">The sequence shown here is derived from an EMBL/GenBank/DDBJ whole genome shotgun (WGS) entry which is preliminary data.</text>
</comment>
<sequence>MSVLLKALTGQLVAEPVAFIALMVSSVALLMCEAMHQVPDVALGLYLGAWVTHAGVQSHQQKKAALLMQGIPGNSNESESH</sequence>
<organism evidence="1">
    <name type="scientific">Salmonella enterica subsp. enterica serovar Glostrup</name>
    <dbReference type="NCBI Taxonomy" id="1151180"/>
    <lineage>
        <taxon>Bacteria</taxon>
        <taxon>Pseudomonadati</taxon>
        <taxon>Pseudomonadota</taxon>
        <taxon>Gammaproteobacteria</taxon>
        <taxon>Enterobacterales</taxon>
        <taxon>Enterobacteriaceae</taxon>
        <taxon>Salmonella</taxon>
    </lineage>
</organism>
<evidence type="ECO:0000313" key="1">
    <source>
        <dbReference type="EMBL" id="ECH0896805.1"/>
    </source>
</evidence>
<dbReference type="EMBL" id="AAIQMM010000029">
    <property type="protein sequence ID" value="ECH0896805.1"/>
    <property type="molecule type" value="Genomic_DNA"/>
</dbReference>
<gene>
    <name evidence="1" type="ORF">FPD99_22905</name>
</gene>